<dbReference type="SUPFAM" id="SSF55874">
    <property type="entry name" value="ATPase domain of HSP90 chaperone/DNA topoisomerase II/histidine kinase"/>
    <property type="match status" value="1"/>
</dbReference>
<comment type="caution">
    <text evidence="9">The sequence shown here is derived from an EMBL/GenBank/DDBJ whole genome shotgun (WGS) entry which is preliminary data.</text>
</comment>
<dbReference type="OrthoDB" id="60033at2759"/>
<keyword evidence="10" id="KW-1185">Reference proteome</keyword>
<accession>A0A9P7KEJ4</accession>
<name>A0A9P7KEJ4_9AGAR</name>
<dbReference type="GO" id="GO:0000155">
    <property type="term" value="F:phosphorelay sensor kinase activity"/>
    <property type="evidence" value="ECO:0007669"/>
    <property type="project" value="TreeGrafter"/>
</dbReference>
<dbReference type="PROSITE" id="PS50110">
    <property type="entry name" value="RESPONSE_REGULATORY"/>
    <property type="match status" value="1"/>
</dbReference>
<dbReference type="Gene3D" id="3.40.50.2300">
    <property type="match status" value="1"/>
</dbReference>
<organism evidence="9 10">
    <name type="scientific">Asterophora parasitica</name>
    <dbReference type="NCBI Taxonomy" id="117018"/>
    <lineage>
        <taxon>Eukaryota</taxon>
        <taxon>Fungi</taxon>
        <taxon>Dikarya</taxon>
        <taxon>Basidiomycota</taxon>
        <taxon>Agaricomycotina</taxon>
        <taxon>Agaricomycetes</taxon>
        <taxon>Agaricomycetidae</taxon>
        <taxon>Agaricales</taxon>
        <taxon>Tricholomatineae</taxon>
        <taxon>Lyophyllaceae</taxon>
        <taxon>Asterophora</taxon>
    </lineage>
</organism>
<dbReference type="PANTHER" id="PTHR43047">
    <property type="entry name" value="TWO-COMPONENT HISTIDINE PROTEIN KINASE"/>
    <property type="match status" value="1"/>
</dbReference>
<evidence type="ECO:0000256" key="3">
    <source>
        <dbReference type="ARBA" id="ARBA00022679"/>
    </source>
</evidence>
<comment type="catalytic activity">
    <reaction evidence="1">
        <text>ATP + protein L-histidine = ADP + protein N-phospho-L-histidine.</text>
        <dbReference type="EC" id="2.7.13.3"/>
    </reaction>
</comment>
<dbReference type="InterPro" id="IPR005467">
    <property type="entry name" value="His_kinase_dom"/>
</dbReference>
<feature type="region of interest" description="Disordered" evidence="6">
    <location>
        <begin position="40"/>
        <end position="64"/>
    </location>
</feature>
<dbReference type="AlphaFoldDB" id="A0A9P7KEJ4"/>
<keyword evidence="5" id="KW-0597">Phosphoprotein</keyword>
<dbReference type="GO" id="GO:0009927">
    <property type="term" value="F:histidine phosphotransfer kinase activity"/>
    <property type="evidence" value="ECO:0007669"/>
    <property type="project" value="TreeGrafter"/>
</dbReference>
<dbReference type="InterPro" id="IPR036890">
    <property type="entry name" value="HATPase_C_sf"/>
</dbReference>
<dbReference type="InterPro" id="IPR011006">
    <property type="entry name" value="CheY-like_superfamily"/>
</dbReference>
<protein>
    <recommendedName>
        <fullName evidence="2">histidine kinase</fullName>
        <ecNumber evidence="2">2.7.13.3</ecNumber>
    </recommendedName>
</protein>
<gene>
    <name evidence="9" type="ORF">DXG03_007522</name>
</gene>
<feature type="compositionally biased region" description="Low complexity" evidence="6">
    <location>
        <begin position="230"/>
        <end position="252"/>
    </location>
</feature>
<dbReference type="SMART" id="SM00387">
    <property type="entry name" value="HATPase_c"/>
    <property type="match status" value="1"/>
</dbReference>
<reference evidence="9" key="1">
    <citation type="submission" date="2020-07" db="EMBL/GenBank/DDBJ databases">
        <authorList>
            <person name="Nieuwenhuis M."/>
            <person name="Van De Peppel L.J.J."/>
        </authorList>
    </citation>
    <scope>NUCLEOTIDE SEQUENCE</scope>
    <source>
        <strain evidence="9">AP01</strain>
        <tissue evidence="9">Mycelium</tissue>
    </source>
</reference>
<dbReference type="Proteomes" id="UP000775547">
    <property type="component" value="Unassembled WGS sequence"/>
</dbReference>
<dbReference type="InterPro" id="IPR001789">
    <property type="entry name" value="Sig_transdc_resp-reg_receiver"/>
</dbReference>
<feature type="domain" description="Response regulatory" evidence="8">
    <location>
        <begin position="259"/>
        <end position="373"/>
    </location>
</feature>
<evidence type="ECO:0000259" key="7">
    <source>
        <dbReference type="PROSITE" id="PS50109"/>
    </source>
</evidence>
<proteinExistence type="predicted"/>
<dbReference type="SUPFAM" id="SSF52172">
    <property type="entry name" value="CheY-like"/>
    <property type="match status" value="1"/>
</dbReference>
<dbReference type="EC" id="2.7.13.3" evidence="2"/>
<evidence type="ECO:0000313" key="9">
    <source>
        <dbReference type="EMBL" id="KAG5644881.1"/>
    </source>
</evidence>
<dbReference type="Pfam" id="PF02518">
    <property type="entry name" value="HATPase_c"/>
    <property type="match status" value="1"/>
</dbReference>
<evidence type="ECO:0000256" key="1">
    <source>
        <dbReference type="ARBA" id="ARBA00000085"/>
    </source>
</evidence>
<dbReference type="CDD" id="cd17546">
    <property type="entry name" value="REC_hyHK_CKI1_RcsC-like"/>
    <property type="match status" value="1"/>
</dbReference>
<dbReference type="Gene3D" id="3.30.565.10">
    <property type="entry name" value="Histidine kinase-like ATPase, C-terminal domain"/>
    <property type="match status" value="1"/>
</dbReference>
<evidence type="ECO:0000256" key="6">
    <source>
        <dbReference type="SAM" id="MobiDB-lite"/>
    </source>
</evidence>
<reference evidence="9" key="2">
    <citation type="submission" date="2021-10" db="EMBL/GenBank/DDBJ databases">
        <title>Phylogenomics reveals ancestral predisposition of the termite-cultivated fungus Termitomyces towards a domesticated lifestyle.</title>
        <authorList>
            <person name="Auxier B."/>
            <person name="Grum-Grzhimaylo A."/>
            <person name="Cardenas M.E."/>
            <person name="Lodge J.D."/>
            <person name="Laessoe T."/>
            <person name="Pedersen O."/>
            <person name="Smith M.E."/>
            <person name="Kuyper T.W."/>
            <person name="Franco-Molano E.A."/>
            <person name="Baroni T.J."/>
            <person name="Aanen D.K."/>
        </authorList>
    </citation>
    <scope>NUCLEOTIDE SEQUENCE</scope>
    <source>
        <strain evidence="9">AP01</strain>
        <tissue evidence="9">Mycelium</tissue>
    </source>
</reference>
<evidence type="ECO:0000259" key="8">
    <source>
        <dbReference type="PROSITE" id="PS50110"/>
    </source>
</evidence>
<dbReference type="PROSITE" id="PS50109">
    <property type="entry name" value="HIS_KIN"/>
    <property type="match status" value="1"/>
</dbReference>
<feature type="modified residue" description="4-aspartylphosphate" evidence="5">
    <location>
        <position position="332"/>
    </location>
</feature>
<dbReference type="InterPro" id="IPR004358">
    <property type="entry name" value="Sig_transdc_His_kin-like_C"/>
</dbReference>
<dbReference type="PRINTS" id="PR00344">
    <property type="entry name" value="BCTRLSENSOR"/>
</dbReference>
<evidence type="ECO:0000256" key="5">
    <source>
        <dbReference type="PROSITE-ProRule" id="PRU00169"/>
    </source>
</evidence>
<dbReference type="PANTHER" id="PTHR43047:SF66">
    <property type="entry name" value="HISKA"/>
    <property type="match status" value="1"/>
</dbReference>
<feature type="domain" description="Histidine kinase" evidence="7">
    <location>
        <begin position="1"/>
        <end position="151"/>
    </location>
</feature>
<sequence>MVVGDETRLRQIVTNLASNACKFTPAGGKLTISTRLISPKPLTALDPPPQSIRPISQQRNSHRDTAGPLERIIVRIEVTDTGWGIRPKDLTQNRLFSAFNQTEQGRLQGGKGTGLGLALVRQIVKLSGGRLGVKSKLGEGSTFWVELPLGVGPKIAVPNPPAQMDPNSGPTAKQLIDVLDPWARPGLSDGEPLPEEPNDNVQHSRDDSIDTPRPPTTSVTGPTRSPLHRAPTQPAATTSSASATSAGSSSPSKLIGNPEVLVVDDDPLTRMLMKRMLTRMGCTVTTAENGHIAIGILTGCPSSSEPNETRLSVMELHGPFAQEKHFAVVFMDNQMPVMSGLTAIRRLRELGRKDFVVGVTGEWLDIILFRSSY</sequence>
<dbReference type="InterPro" id="IPR003594">
    <property type="entry name" value="HATPase_dom"/>
</dbReference>
<dbReference type="EMBL" id="JABCKV010000056">
    <property type="protein sequence ID" value="KAG5644881.1"/>
    <property type="molecule type" value="Genomic_DNA"/>
</dbReference>
<evidence type="ECO:0000256" key="2">
    <source>
        <dbReference type="ARBA" id="ARBA00012438"/>
    </source>
</evidence>
<dbReference type="GO" id="GO:0005886">
    <property type="term" value="C:plasma membrane"/>
    <property type="evidence" value="ECO:0007669"/>
    <property type="project" value="TreeGrafter"/>
</dbReference>
<evidence type="ECO:0000313" key="10">
    <source>
        <dbReference type="Proteomes" id="UP000775547"/>
    </source>
</evidence>
<feature type="region of interest" description="Disordered" evidence="6">
    <location>
        <begin position="182"/>
        <end position="258"/>
    </location>
</feature>
<evidence type="ECO:0000256" key="4">
    <source>
        <dbReference type="ARBA" id="ARBA00022777"/>
    </source>
</evidence>
<keyword evidence="3" id="KW-0808">Transferase</keyword>
<keyword evidence="4" id="KW-0418">Kinase</keyword>